<comment type="similarity">
    <text evidence="1">Belongs to the methyltransferase superfamily.</text>
</comment>
<dbReference type="InterPro" id="IPR013216">
    <property type="entry name" value="Methyltransf_11"/>
</dbReference>
<name>A0ABT3T0F1_9GAMM</name>
<dbReference type="SUPFAM" id="SSF53335">
    <property type="entry name" value="S-adenosyl-L-methionine-dependent methyltransferases"/>
    <property type="match status" value="1"/>
</dbReference>
<organism evidence="5 6">
    <name type="scientific">Candidatus Seongchinamella marina</name>
    <dbReference type="NCBI Taxonomy" id="2518990"/>
    <lineage>
        <taxon>Bacteria</taxon>
        <taxon>Pseudomonadati</taxon>
        <taxon>Pseudomonadota</taxon>
        <taxon>Gammaproteobacteria</taxon>
        <taxon>Cellvibrionales</taxon>
        <taxon>Halieaceae</taxon>
        <taxon>Seongchinamella</taxon>
    </lineage>
</organism>
<dbReference type="InterPro" id="IPR029063">
    <property type="entry name" value="SAM-dependent_MTases_sf"/>
</dbReference>
<evidence type="ECO:0000256" key="1">
    <source>
        <dbReference type="ARBA" id="ARBA00008361"/>
    </source>
</evidence>
<evidence type="ECO:0000313" key="5">
    <source>
        <dbReference type="EMBL" id="MCX2975731.1"/>
    </source>
</evidence>
<sequence>MTTPSYKDYFSKQSMGYSQYRPDYPGELFRYLAGLVVENNTVWDCATGTGQAARGLAAFFQRVIATDASDAQIQRFSSLQEGISARVASAEDSGIEPQSVDLIVVAQALHWFDLERFYREVRRVLKPGGVIAVWSYATLSISPELDEIIGSLYRDVLGPYWPAERRLVETGYRELDFPFDRVEPPAFAMRCQWSLPHLLGYIETWSAMQRYRDIEGVNPLVEFAPKLQGQWGADNRSRAICWPLTMKVGRC</sequence>
<evidence type="ECO:0000259" key="4">
    <source>
        <dbReference type="Pfam" id="PF08241"/>
    </source>
</evidence>
<keyword evidence="3" id="KW-0808">Transferase</keyword>
<keyword evidence="6" id="KW-1185">Reference proteome</keyword>
<reference evidence="5" key="1">
    <citation type="submission" date="2019-02" db="EMBL/GenBank/DDBJ databases">
        <authorList>
            <person name="Li S.-H."/>
        </authorList>
    </citation>
    <scope>NUCLEOTIDE SEQUENCE</scope>
    <source>
        <strain evidence="5">IMCC8485</strain>
    </source>
</reference>
<keyword evidence="2 5" id="KW-0489">Methyltransferase</keyword>
<dbReference type="CDD" id="cd02440">
    <property type="entry name" value="AdoMet_MTases"/>
    <property type="match status" value="1"/>
</dbReference>
<comment type="caution">
    <text evidence="5">The sequence shown here is derived from an EMBL/GenBank/DDBJ whole genome shotgun (WGS) entry which is preliminary data.</text>
</comment>
<dbReference type="PANTHER" id="PTHR44942:SF4">
    <property type="entry name" value="METHYLTRANSFERASE TYPE 11 DOMAIN-CONTAINING PROTEIN"/>
    <property type="match status" value="1"/>
</dbReference>
<dbReference type="RefSeq" id="WP_279254352.1">
    <property type="nucleotide sequence ID" value="NZ_SHNP01000018.1"/>
</dbReference>
<protein>
    <submittedName>
        <fullName evidence="5">Class I SAM-dependent methyltransferase</fullName>
    </submittedName>
</protein>
<dbReference type="Pfam" id="PF08241">
    <property type="entry name" value="Methyltransf_11"/>
    <property type="match status" value="1"/>
</dbReference>
<evidence type="ECO:0000313" key="6">
    <source>
        <dbReference type="Proteomes" id="UP001143307"/>
    </source>
</evidence>
<feature type="domain" description="Methyltransferase type 11" evidence="4">
    <location>
        <begin position="44"/>
        <end position="132"/>
    </location>
</feature>
<proteinExistence type="inferred from homology"/>
<evidence type="ECO:0000256" key="2">
    <source>
        <dbReference type="ARBA" id="ARBA00022603"/>
    </source>
</evidence>
<dbReference type="InterPro" id="IPR051052">
    <property type="entry name" value="Diverse_substrate_MTase"/>
</dbReference>
<dbReference type="EMBL" id="SHNP01000018">
    <property type="protein sequence ID" value="MCX2975731.1"/>
    <property type="molecule type" value="Genomic_DNA"/>
</dbReference>
<dbReference type="PANTHER" id="PTHR44942">
    <property type="entry name" value="METHYLTRANSF_11 DOMAIN-CONTAINING PROTEIN"/>
    <property type="match status" value="1"/>
</dbReference>
<gene>
    <name evidence="5" type="ORF">EYC87_19375</name>
</gene>
<dbReference type="Gene3D" id="3.40.50.150">
    <property type="entry name" value="Vaccinia Virus protein VP39"/>
    <property type="match status" value="1"/>
</dbReference>
<dbReference type="Proteomes" id="UP001143307">
    <property type="component" value="Unassembled WGS sequence"/>
</dbReference>
<accession>A0ABT3T0F1</accession>
<dbReference type="GO" id="GO:0008168">
    <property type="term" value="F:methyltransferase activity"/>
    <property type="evidence" value="ECO:0007669"/>
    <property type="project" value="UniProtKB-KW"/>
</dbReference>
<dbReference type="GO" id="GO:0032259">
    <property type="term" value="P:methylation"/>
    <property type="evidence" value="ECO:0007669"/>
    <property type="project" value="UniProtKB-KW"/>
</dbReference>
<evidence type="ECO:0000256" key="3">
    <source>
        <dbReference type="ARBA" id="ARBA00022679"/>
    </source>
</evidence>